<keyword evidence="5 7" id="KW-1133">Transmembrane helix</keyword>
<feature type="transmembrane region" description="Helical" evidence="7">
    <location>
        <begin position="69"/>
        <end position="90"/>
    </location>
</feature>
<evidence type="ECO:0000256" key="4">
    <source>
        <dbReference type="ARBA" id="ARBA00022692"/>
    </source>
</evidence>
<protein>
    <submittedName>
        <fullName evidence="9">Inner membrane protein YghB</fullName>
    </submittedName>
</protein>
<dbReference type="Pfam" id="PF09335">
    <property type="entry name" value="VTT_dom"/>
    <property type="match status" value="1"/>
</dbReference>
<evidence type="ECO:0000259" key="8">
    <source>
        <dbReference type="Pfam" id="PF09335"/>
    </source>
</evidence>
<comment type="subcellular location">
    <subcellularLocation>
        <location evidence="1 7">Cell membrane</location>
        <topology evidence="1 7">Multi-pass membrane protein</topology>
    </subcellularLocation>
</comment>
<comment type="similarity">
    <text evidence="2 7">Belongs to the DedA family.</text>
</comment>
<dbReference type="KEGG" id="mcak:MCCS_11220"/>
<dbReference type="PANTHER" id="PTHR30353">
    <property type="entry name" value="INNER MEMBRANE PROTEIN DEDA-RELATED"/>
    <property type="match status" value="1"/>
</dbReference>
<feature type="transmembrane region" description="Helical" evidence="7">
    <location>
        <begin position="28"/>
        <end position="49"/>
    </location>
</feature>
<organism evidence="9 10">
    <name type="scientific">Macrococcoides canis</name>
    <dbReference type="NCBI Taxonomy" id="1855823"/>
    <lineage>
        <taxon>Bacteria</taxon>
        <taxon>Bacillati</taxon>
        <taxon>Bacillota</taxon>
        <taxon>Bacilli</taxon>
        <taxon>Bacillales</taxon>
        <taxon>Staphylococcaceae</taxon>
        <taxon>Macrococcoides</taxon>
    </lineage>
</organism>
<keyword evidence="4 7" id="KW-0812">Transmembrane</keyword>
<keyword evidence="10" id="KW-1185">Reference proteome</keyword>
<evidence type="ECO:0000256" key="7">
    <source>
        <dbReference type="RuleBase" id="RU367016"/>
    </source>
</evidence>
<evidence type="ECO:0000256" key="3">
    <source>
        <dbReference type="ARBA" id="ARBA00022475"/>
    </source>
</evidence>
<dbReference type="OrthoDB" id="9813426at2"/>
<name>A0A1W7AAZ8_9STAP</name>
<keyword evidence="6 7" id="KW-0472">Membrane</keyword>
<evidence type="ECO:0000256" key="6">
    <source>
        <dbReference type="ARBA" id="ARBA00023136"/>
    </source>
</evidence>
<dbReference type="InterPro" id="IPR058127">
    <property type="entry name" value="DedA"/>
</dbReference>
<evidence type="ECO:0000256" key="2">
    <source>
        <dbReference type="ARBA" id="ARBA00010792"/>
    </source>
</evidence>
<feature type="transmembrane region" description="Helical" evidence="7">
    <location>
        <begin position="155"/>
        <end position="177"/>
    </location>
</feature>
<dbReference type="GO" id="GO:0005886">
    <property type="term" value="C:plasma membrane"/>
    <property type="evidence" value="ECO:0007669"/>
    <property type="project" value="UniProtKB-SubCell"/>
</dbReference>
<keyword evidence="3 7" id="KW-1003">Cell membrane</keyword>
<dbReference type="InterPro" id="IPR032816">
    <property type="entry name" value="VTT_dom"/>
</dbReference>
<feature type="domain" description="VTT" evidence="8">
    <location>
        <begin position="49"/>
        <end position="175"/>
    </location>
</feature>
<evidence type="ECO:0000313" key="10">
    <source>
        <dbReference type="Proteomes" id="UP000194154"/>
    </source>
</evidence>
<accession>A0A1W7AAZ8</accession>
<evidence type="ECO:0000256" key="1">
    <source>
        <dbReference type="ARBA" id="ARBA00004651"/>
    </source>
</evidence>
<evidence type="ECO:0000256" key="5">
    <source>
        <dbReference type="ARBA" id="ARBA00022989"/>
    </source>
</evidence>
<dbReference type="EMBL" id="CP021059">
    <property type="protein sequence ID" value="ARQ06768.1"/>
    <property type="molecule type" value="Genomic_DNA"/>
</dbReference>
<evidence type="ECO:0000313" key="9">
    <source>
        <dbReference type="EMBL" id="ARQ06768.1"/>
    </source>
</evidence>
<dbReference type="NCBIfam" id="NF008102">
    <property type="entry name" value="PRK10847.1"/>
    <property type="match status" value="1"/>
</dbReference>
<dbReference type="GeneID" id="35295253"/>
<sequence>MSFISQLIDFILHIDEHLVNIVKEYGTLTYAILFSIVFVETGLVIMPFLPGDSMLFAAGALAPQGALNIWILFIVLFAAAVIGDTVNYHIGKFLGLGVYNHPKLGKFIKKEHLDKAEDFFNTHGGKTIAIARFMPFIRTFIPFVAGASRMKYGYFITYNIIGAILWVGICLLAGYFFGNIKIVKDNFEIVLILIILVSVLPAVFSFLQSYFVRRKMKRNEDRKND</sequence>
<dbReference type="RefSeq" id="WP_086042417.1">
    <property type="nucleotide sequence ID" value="NZ_CBCRZA010000005.1"/>
</dbReference>
<feature type="transmembrane region" description="Helical" evidence="7">
    <location>
        <begin position="189"/>
        <end position="212"/>
    </location>
</feature>
<dbReference type="InterPro" id="IPR032818">
    <property type="entry name" value="DedA-like"/>
</dbReference>
<dbReference type="STRING" id="1855823.MCCS_11220"/>
<dbReference type="PANTHER" id="PTHR30353:SF0">
    <property type="entry name" value="TRANSMEMBRANE PROTEIN"/>
    <property type="match status" value="1"/>
</dbReference>
<reference evidence="9 10" key="1">
    <citation type="journal article" date="2017" name="Int. J. Syst. Evol. Microbiol.">
        <title>Macrococcus canis sp. nov., a skin bacterium associated with infections in dogs.</title>
        <authorList>
            <person name="Gobeli Brawand S."/>
            <person name="Cotting K."/>
            <person name="Gomez-Sanz E."/>
            <person name="Collaud A."/>
            <person name="Thomann A."/>
            <person name="Brodard I."/>
            <person name="Rodriguez-Campos S."/>
            <person name="Strauss C."/>
            <person name="Perreten V."/>
        </authorList>
    </citation>
    <scope>NUCLEOTIDE SEQUENCE [LARGE SCALE GENOMIC DNA]</scope>
    <source>
        <strain evidence="9 10">KM45013</strain>
    </source>
</reference>
<proteinExistence type="inferred from homology"/>
<gene>
    <name evidence="9" type="primary">yghB</name>
    <name evidence="9" type="ORF">MCCS_11220</name>
</gene>
<dbReference type="AlphaFoldDB" id="A0A1W7AAZ8"/>
<dbReference type="Proteomes" id="UP000194154">
    <property type="component" value="Chromosome"/>
</dbReference>